<proteinExistence type="predicted"/>
<dbReference type="WBParaSite" id="HNAJ_0001347701-mRNA-1">
    <property type="protein sequence ID" value="HNAJ_0001347701-mRNA-1"/>
    <property type="gene ID" value="HNAJ_0001347701"/>
</dbReference>
<evidence type="ECO:0000313" key="1">
    <source>
        <dbReference type="EMBL" id="VDO15976.1"/>
    </source>
</evidence>
<protein>
    <submittedName>
        <fullName evidence="3">RunxI domain-containing protein</fullName>
    </submittedName>
</protein>
<dbReference type="Proteomes" id="UP000278807">
    <property type="component" value="Unassembled WGS sequence"/>
</dbReference>
<evidence type="ECO:0000313" key="2">
    <source>
        <dbReference type="Proteomes" id="UP000278807"/>
    </source>
</evidence>
<dbReference type="EMBL" id="UZAE01015454">
    <property type="protein sequence ID" value="VDO15976.1"/>
    <property type="molecule type" value="Genomic_DNA"/>
</dbReference>
<reference evidence="3" key="1">
    <citation type="submission" date="2017-02" db="UniProtKB">
        <authorList>
            <consortium name="WormBaseParasite"/>
        </authorList>
    </citation>
    <scope>IDENTIFICATION</scope>
</reference>
<dbReference type="AlphaFoldDB" id="A0A0R3U028"/>
<accession>A0A0R3U028</accession>
<name>A0A0R3U028_RODNA</name>
<reference evidence="1 2" key="2">
    <citation type="submission" date="2018-11" db="EMBL/GenBank/DDBJ databases">
        <authorList>
            <consortium name="Pathogen Informatics"/>
        </authorList>
    </citation>
    <scope>NUCLEOTIDE SEQUENCE [LARGE SCALE GENOMIC DNA]</scope>
</reference>
<organism evidence="3">
    <name type="scientific">Rodentolepis nana</name>
    <name type="common">Dwarf tapeworm</name>
    <name type="synonym">Hymenolepis nana</name>
    <dbReference type="NCBI Taxonomy" id="102285"/>
    <lineage>
        <taxon>Eukaryota</taxon>
        <taxon>Metazoa</taxon>
        <taxon>Spiralia</taxon>
        <taxon>Lophotrochozoa</taxon>
        <taxon>Platyhelminthes</taxon>
        <taxon>Cestoda</taxon>
        <taxon>Eucestoda</taxon>
        <taxon>Cyclophyllidea</taxon>
        <taxon>Hymenolepididae</taxon>
        <taxon>Rodentolepis</taxon>
    </lineage>
</organism>
<sequence>MGANQYLFLSTLVFKMPWPTDPRFASYFLPGYPAALAAVMAAMRSSASPVGGFTGSGAADYSPSGGGGGGFLSGLASSSASPTAVAAAQLGAAPLSNSTFYSPPWESQGRHLGSMTGSGGSFGSPSVSADGYLTADVQRSEDSGQANAFVS</sequence>
<gene>
    <name evidence="1" type="ORF">HNAJ_LOCUS13451</name>
</gene>
<dbReference type="OrthoDB" id="6288076at2759"/>
<keyword evidence="2" id="KW-1185">Reference proteome</keyword>
<evidence type="ECO:0000313" key="3">
    <source>
        <dbReference type="WBParaSite" id="HNAJ_0001347701-mRNA-1"/>
    </source>
</evidence>